<accession>A0A7U4DLH1</accession>
<name>A0A7U4DLH1_GEOS0</name>
<reference evidence="1" key="1">
    <citation type="submission" date="2010-10" db="EMBL/GenBank/DDBJ databases">
        <title>Complete sequence of chromosome of Geobacillus sp. Y4.1MC1.</title>
        <authorList>
            <consortium name="US DOE Joint Genome Institute"/>
            <person name="Lucas S."/>
            <person name="Copeland A."/>
            <person name="Lapidus A."/>
            <person name="Cheng J.-F."/>
            <person name="Bruce D."/>
            <person name="Goodwin L."/>
            <person name="Pitluck S."/>
            <person name="Chertkov O."/>
            <person name="Zhang X."/>
            <person name="Detter J.C."/>
            <person name="Han C."/>
            <person name="Tapia R."/>
            <person name="Land M."/>
            <person name="Hauser L."/>
            <person name="Jeffries C."/>
            <person name="Kyrpides N."/>
            <person name="Ivanova N."/>
            <person name="Ovchinnikova G."/>
            <person name="Brumm P."/>
            <person name="Mead D."/>
            <person name="Woyke T."/>
        </authorList>
    </citation>
    <scope>NUCLEOTIDE SEQUENCE [LARGE SCALE GENOMIC DNA]</scope>
    <source>
        <strain evidence="1">Y4.1MC1</strain>
    </source>
</reference>
<organism evidence="1">
    <name type="scientific">Geobacillus sp. (strain Y4.1MC1)</name>
    <dbReference type="NCBI Taxonomy" id="581103"/>
    <lineage>
        <taxon>Bacteria</taxon>
        <taxon>Bacillati</taxon>
        <taxon>Bacillota</taxon>
        <taxon>Bacilli</taxon>
        <taxon>Bacillales</taxon>
        <taxon>Anoxybacillaceae</taxon>
        <taxon>Geobacillus</taxon>
    </lineage>
</organism>
<dbReference type="KEGG" id="gmc:GY4MC1_2597"/>
<proteinExistence type="predicted"/>
<dbReference type="AlphaFoldDB" id="A0A7U4DLH1"/>
<gene>
    <name evidence="1" type="ORF">GY4MC1_2597</name>
</gene>
<sequence length="64" mass="7516">MKLIEALEKLNSLNCSDVPFSKLFEKQHIDIINKGRVGQLLELLFKKEFMIHLLRSSRDYPDIV</sequence>
<evidence type="ECO:0000313" key="1">
    <source>
        <dbReference type="EMBL" id="ADP75293.1"/>
    </source>
</evidence>
<protein>
    <submittedName>
        <fullName evidence="1">Uncharacterized protein</fullName>
    </submittedName>
</protein>
<dbReference type="EMBL" id="CP002293">
    <property type="protein sequence ID" value="ADP75293.1"/>
    <property type="molecule type" value="Genomic_DNA"/>
</dbReference>